<feature type="transmembrane region" description="Helical" evidence="6">
    <location>
        <begin position="241"/>
        <end position="266"/>
    </location>
</feature>
<dbReference type="RefSeq" id="XP_017270011.1">
    <property type="nucleotide sequence ID" value="XM_017414522.3"/>
</dbReference>
<keyword evidence="7" id="KW-0732">Signal</keyword>
<keyword evidence="4" id="KW-0965">Cell junction</keyword>
<dbReference type="Pfam" id="PF13927">
    <property type="entry name" value="Ig_3"/>
    <property type="match status" value="1"/>
</dbReference>
<dbReference type="GO" id="GO:0005912">
    <property type="term" value="C:adherens junction"/>
    <property type="evidence" value="ECO:0007669"/>
    <property type="project" value="UniProtKB-SubCell"/>
</dbReference>
<dbReference type="InterPro" id="IPR013106">
    <property type="entry name" value="Ig_V-set"/>
</dbReference>
<evidence type="ECO:0000256" key="1">
    <source>
        <dbReference type="ARBA" id="ARBA00004435"/>
    </source>
</evidence>
<evidence type="ECO:0000256" key="7">
    <source>
        <dbReference type="SAM" id="SignalP"/>
    </source>
</evidence>
<evidence type="ECO:0000256" key="2">
    <source>
        <dbReference type="ARBA" id="ARBA00004536"/>
    </source>
</evidence>
<keyword evidence="6" id="KW-0472">Membrane</keyword>
<dbReference type="Pfam" id="PF07686">
    <property type="entry name" value="V-set"/>
    <property type="match status" value="1"/>
</dbReference>
<dbReference type="CTD" id="564423"/>
<dbReference type="SMART" id="SM00409">
    <property type="entry name" value="IG"/>
    <property type="match status" value="2"/>
</dbReference>
<dbReference type="PROSITE" id="PS50835">
    <property type="entry name" value="IG_LIKE"/>
    <property type="match status" value="2"/>
</dbReference>
<dbReference type="Gene3D" id="2.60.40.10">
    <property type="entry name" value="Immunoglobulins"/>
    <property type="match status" value="2"/>
</dbReference>
<dbReference type="Ensembl" id="ENSKMAT00000016410.1">
    <property type="protein sequence ID" value="ENSKMAP00000016180.1"/>
    <property type="gene ID" value="ENSKMAG00000012089.1"/>
</dbReference>
<keyword evidence="3" id="KW-0796">Tight junction</keyword>
<reference evidence="9" key="2">
    <citation type="submission" date="2025-09" db="UniProtKB">
        <authorList>
            <consortium name="Ensembl"/>
        </authorList>
    </citation>
    <scope>IDENTIFICATION</scope>
</reference>
<dbReference type="PANTHER" id="PTHR44468:SF2">
    <property type="entry name" value="V-SET AND IMMUNOGLOBULIN DOMAIN CONTAINING 8B ISOFORM X1"/>
    <property type="match status" value="1"/>
</dbReference>
<name>A0A3Q3AJ01_KRYMA</name>
<dbReference type="InterPro" id="IPR007110">
    <property type="entry name" value="Ig-like_dom"/>
</dbReference>
<dbReference type="InterPro" id="IPR052307">
    <property type="entry name" value="EJ_Adhesion_Regulator"/>
</dbReference>
<feature type="signal peptide" evidence="7">
    <location>
        <begin position="1"/>
        <end position="26"/>
    </location>
</feature>
<dbReference type="GO" id="GO:0005923">
    <property type="term" value="C:bicellular tight junction"/>
    <property type="evidence" value="ECO:0007669"/>
    <property type="project" value="UniProtKB-SubCell"/>
</dbReference>
<feature type="domain" description="Ig-like" evidence="8">
    <location>
        <begin position="25"/>
        <end position="140"/>
    </location>
</feature>
<evidence type="ECO:0000259" key="8">
    <source>
        <dbReference type="PROSITE" id="PS50835"/>
    </source>
</evidence>
<dbReference type="InterPro" id="IPR013783">
    <property type="entry name" value="Ig-like_fold"/>
</dbReference>
<feature type="domain" description="Ig-like" evidence="8">
    <location>
        <begin position="146"/>
        <end position="233"/>
    </location>
</feature>
<evidence type="ECO:0000256" key="6">
    <source>
        <dbReference type="SAM" id="Phobius"/>
    </source>
</evidence>
<dbReference type="GeneID" id="108234910"/>
<accession>A0A3Q3AJ01</accession>
<keyword evidence="6" id="KW-1133">Transmembrane helix</keyword>
<dbReference type="InterPro" id="IPR003598">
    <property type="entry name" value="Ig_sub2"/>
</dbReference>
<dbReference type="Proteomes" id="UP000264800">
    <property type="component" value="Unplaced"/>
</dbReference>
<dbReference type="KEGG" id="kmr:108234910"/>
<evidence type="ECO:0000256" key="4">
    <source>
        <dbReference type="ARBA" id="ARBA00022949"/>
    </source>
</evidence>
<evidence type="ECO:0000256" key="3">
    <source>
        <dbReference type="ARBA" id="ARBA00022427"/>
    </source>
</evidence>
<dbReference type="SMART" id="SM00408">
    <property type="entry name" value="IGc2"/>
    <property type="match status" value="2"/>
</dbReference>
<reference evidence="9" key="1">
    <citation type="submission" date="2025-08" db="UniProtKB">
        <authorList>
            <consortium name="Ensembl"/>
        </authorList>
    </citation>
    <scope>IDENTIFICATION</scope>
</reference>
<feature type="chain" id="PRO_5018572046" evidence="7">
    <location>
        <begin position="27"/>
        <end position="358"/>
    </location>
</feature>
<evidence type="ECO:0000313" key="9">
    <source>
        <dbReference type="Ensembl" id="ENSKMAP00000016180.1"/>
    </source>
</evidence>
<dbReference type="GeneTree" id="ENSGT00940000165076"/>
<dbReference type="PANTHER" id="PTHR44468">
    <property type="entry name" value="COXSACKIEVIRUS AND ADENOVIRUS RECEPTOR-RELATED"/>
    <property type="match status" value="1"/>
</dbReference>
<dbReference type="InterPro" id="IPR003599">
    <property type="entry name" value="Ig_sub"/>
</dbReference>
<dbReference type="SMART" id="SM00406">
    <property type="entry name" value="IGv"/>
    <property type="match status" value="1"/>
</dbReference>
<keyword evidence="6" id="KW-0812">Transmembrane</keyword>
<dbReference type="InterPro" id="IPR036179">
    <property type="entry name" value="Ig-like_dom_sf"/>
</dbReference>
<organism evidence="9 10">
    <name type="scientific">Kryptolebias marmoratus</name>
    <name type="common">Mangrove killifish</name>
    <name type="synonym">Rivulus marmoratus</name>
    <dbReference type="NCBI Taxonomy" id="37003"/>
    <lineage>
        <taxon>Eukaryota</taxon>
        <taxon>Metazoa</taxon>
        <taxon>Chordata</taxon>
        <taxon>Craniata</taxon>
        <taxon>Vertebrata</taxon>
        <taxon>Euteleostomi</taxon>
        <taxon>Actinopterygii</taxon>
        <taxon>Neopterygii</taxon>
        <taxon>Teleostei</taxon>
        <taxon>Neoteleostei</taxon>
        <taxon>Acanthomorphata</taxon>
        <taxon>Ovalentaria</taxon>
        <taxon>Atherinomorphae</taxon>
        <taxon>Cyprinodontiformes</taxon>
        <taxon>Rivulidae</taxon>
        <taxon>Kryptolebias</taxon>
    </lineage>
</organism>
<keyword evidence="10" id="KW-1185">Reference proteome</keyword>
<dbReference type="AlphaFoldDB" id="A0A3Q3AJ01"/>
<comment type="subcellular location">
    <subcellularLocation>
        <location evidence="5">Basolateral cell membrane</location>
        <topology evidence="5">Single-pass type I membrane protein</topology>
    </subcellularLocation>
    <subcellularLocation>
        <location evidence="2">Cell junction</location>
        <location evidence="2">Adherens junction</location>
    </subcellularLocation>
    <subcellularLocation>
        <location evidence="1">Cell junction</location>
        <location evidence="1">Tight junction</location>
    </subcellularLocation>
</comment>
<dbReference type="OMA" id="GYRTHQG"/>
<evidence type="ECO:0000313" key="10">
    <source>
        <dbReference type="Proteomes" id="UP000264800"/>
    </source>
</evidence>
<dbReference type="SUPFAM" id="SSF48726">
    <property type="entry name" value="Immunoglobulin"/>
    <property type="match status" value="2"/>
</dbReference>
<dbReference type="OrthoDB" id="10045577at2759"/>
<proteinExistence type="predicted"/>
<protein>
    <submittedName>
        <fullName evidence="9">V-set and immunoglobulin domain containing 8b</fullName>
    </submittedName>
</protein>
<sequence length="358" mass="38950">MDQLFTSVWLKVAVLVLITSQLTTEALQITSSGPQTIQKPQGQTVSLGCTYTPGTEDTGELDIEWSNVSPDMTQKDKLIVSYSGGQMHFYESSYSKRMAFLADPKQGDASISISGVKISDTGTYQCKVKKSPGVDMRKITLVVMVPPSKPKCWVEGREEKGGSVSLRCKSSMGSIPLTYRWTRESGGTMPATATQDPTSGELLIKNHTDSNTGTYMCEAKNSVGQEMCKYSLRAYNPINKAGVIAGAVIGALLLLLLLLLLIWCLVSHFKKKRYQKEVANEIRHDAPAPESRPTSRASSIRSMVGYRTHHGIQYNAVASPMPSISESGLIFTGGNNETSSAGTKAASFRYDPQYGYAV</sequence>
<evidence type="ECO:0000256" key="5">
    <source>
        <dbReference type="ARBA" id="ARBA00023768"/>
    </source>
</evidence>
<dbReference type="GO" id="GO:0016323">
    <property type="term" value="C:basolateral plasma membrane"/>
    <property type="evidence" value="ECO:0007669"/>
    <property type="project" value="UniProtKB-SubCell"/>
</dbReference>